<dbReference type="GeneID" id="140007333"/>
<dbReference type="RefSeq" id="XP_071906166.1">
    <property type="nucleotide sequence ID" value="XM_072050065.1"/>
</dbReference>
<feature type="region of interest" description="Disordered" evidence="1">
    <location>
        <begin position="1"/>
        <end position="32"/>
    </location>
</feature>
<dbReference type="PANTHER" id="PTHR33067">
    <property type="entry name" value="RNA-DIRECTED DNA POLYMERASE-RELATED"/>
    <property type="match status" value="1"/>
</dbReference>
<evidence type="ECO:0000313" key="2">
    <source>
        <dbReference type="Proteomes" id="UP001652660"/>
    </source>
</evidence>
<name>A0ABM4UFW2_COFAR</name>
<evidence type="ECO:0000313" key="3">
    <source>
        <dbReference type="RefSeq" id="XP_071906166.1"/>
    </source>
</evidence>
<evidence type="ECO:0000256" key="1">
    <source>
        <dbReference type="SAM" id="MobiDB-lite"/>
    </source>
</evidence>
<protein>
    <submittedName>
        <fullName evidence="3">Uncharacterized protein</fullName>
    </submittedName>
</protein>
<proteinExistence type="predicted"/>
<keyword evidence="2" id="KW-1185">Reference proteome</keyword>
<reference evidence="3" key="1">
    <citation type="submission" date="2025-08" db="UniProtKB">
        <authorList>
            <consortium name="RefSeq"/>
        </authorList>
    </citation>
    <scope>IDENTIFICATION</scope>
    <source>
        <tissue evidence="3">Leaves</tissue>
    </source>
</reference>
<dbReference type="Proteomes" id="UP001652660">
    <property type="component" value="Chromosome 5c"/>
</dbReference>
<organism evidence="2 3">
    <name type="scientific">Coffea arabica</name>
    <name type="common">Arabian coffee</name>
    <dbReference type="NCBI Taxonomy" id="13443"/>
    <lineage>
        <taxon>Eukaryota</taxon>
        <taxon>Viridiplantae</taxon>
        <taxon>Streptophyta</taxon>
        <taxon>Embryophyta</taxon>
        <taxon>Tracheophyta</taxon>
        <taxon>Spermatophyta</taxon>
        <taxon>Magnoliopsida</taxon>
        <taxon>eudicotyledons</taxon>
        <taxon>Gunneridae</taxon>
        <taxon>Pentapetalae</taxon>
        <taxon>asterids</taxon>
        <taxon>lamiids</taxon>
        <taxon>Gentianales</taxon>
        <taxon>Rubiaceae</taxon>
        <taxon>Ixoroideae</taxon>
        <taxon>Gardenieae complex</taxon>
        <taxon>Bertiereae - Coffeeae clade</taxon>
        <taxon>Coffeeae</taxon>
        <taxon>Coffea</taxon>
    </lineage>
</organism>
<gene>
    <name evidence="3" type="primary">LOC140007333</name>
</gene>
<dbReference type="PANTHER" id="PTHR33067:SF15">
    <property type="entry name" value="RNA-DIRECTED DNA POLYMERASE"/>
    <property type="match status" value="1"/>
</dbReference>
<sequence>MEKTTPKIISDSMVKVKANPPPSSSRLEKSRKQDKEKEILEVFRKVQVNIPLLDTIKQVHKYTKFLKDLCVNKRKLRGNERIMMEENVSAVLQRKLPPKCRDPDVLVQVNELVFPVDFYILDMETLSEHCTKIDVKKGTLTMEFDGEMIHFNIFDVMKYPFESHSVFAVSVINPVVQEVFELNGKAELEVTLIKHLELKTTYDVDISSKLKHMVELLQSLAPTTRMYELASLFMPESHQKLLPSMVQALVVELKPLPDHLKYNILVMKKPFWS</sequence>
<accession>A0ABM4UFW2</accession>